<protein>
    <recommendedName>
        <fullName evidence="9">UDP-N-acetylmuramate--L-alanyl-gamma-D-glutamyl-meso-2,6-diaminoheptandioate ligase</fullName>
        <ecNumber evidence="9">6.3.2.45</ecNumber>
    </recommendedName>
    <alternativeName>
        <fullName evidence="9">Murein peptide ligase</fullName>
    </alternativeName>
    <alternativeName>
        <fullName evidence="9">UDP-N-acetylmuramate:L-alanyl-gamma-D-glutamyl-meso-diaminopimelate ligase</fullName>
    </alternativeName>
</protein>
<dbReference type="InterPro" id="IPR036615">
    <property type="entry name" value="Mur_ligase_C_dom_sf"/>
</dbReference>
<keyword evidence="1 9" id="KW-0436">Ligase</keyword>
<dbReference type="InterPro" id="IPR000713">
    <property type="entry name" value="Mur_ligase_N"/>
</dbReference>
<keyword evidence="2 9" id="KW-0132">Cell division</keyword>
<gene>
    <name evidence="9" type="primary">mpl</name>
    <name evidence="14" type="ORF">BET10_04840</name>
</gene>
<comment type="catalytic activity">
    <reaction evidence="9">
        <text>UDP-N-acetyl-alpha-D-muramate + L-alanyl-gamma-D-glutamyl-meso-2,6-diaminopimelate + ATP = UDP-N-acetyl-alpha-D-muramoyl-L-alanyl-gamma-D-glutamyl-meso-2,6-diaminopimelate + ADP + phosphate + H(+)</text>
        <dbReference type="Rhea" id="RHEA:29563"/>
        <dbReference type="ChEBI" id="CHEBI:15378"/>
        <dbReference type="ChEBI" id="CHEBI:30616"/>
        <dbReference type="ChEBI" id="CHEBI:43474"/>
        <dbReference type="ChEBI" id="CHEBI:61401"/>
        <dbReference type="ChEBI" id="CHEBI:70757"/>
        <dbReference type="ChEBI" id="CHEBI:83905"/>
        <dbReference type="ChEBI" id="CHEBI:456216"/>
        <dbReference type="EC" id="6.3.2.45"/>
    </reaction>
</comment>
<dbReference type="InterPro" id="IPR013221">
    <property type="entry name" value="Mur_ligase_cen"/>
</dbReference>
<dbReference type="Pfam" id="PF01225">
    <property type="entry name" value="Mur_ligase"/>
    <property type="match status" value="1"/>
</dbReference>
<evidence type="ECO:0000256" key="10">
    <source>
        <dbReference type="SAM" id="Phobius"/>
    </source>
</evidence>
<dbReference type="AlphaFoldDB" id="A0A1S1MZH1"/>
<dbReference type="HAMAP" id="MF_02020">
    <property type="entry name" value="Mpl"/>
    <property type="match status" value="1"/>
</dbReference>
<dbReference type="UniPathway" id="UPA00544"/>
<dbReference type="GO" id="GO:0071555">
    <property type="term" value="P:cell wall organization"/>
    <property type="evidence" value="ECO:0007669"/>
    <property type="project" value="UniProtKB-KW"/>
</dbReference>
<accession>A0A1S1MZH1</accession>
<dbReference type="Gene3D" id="3.40.1190.10">
    <property type="entry name" value="Mur-like, catalytic domain"/>
    <property type="match status" value="1"/>
</dbReference>
<feature type="binding site" evidence="9">
    <location>
        <begin position="118"/>
        <end position="124"/>
    </location>
    <ligand>
        <name>ATP</name>
        <dbReference type="ChEBI" id="CHEBI:30616"/>
    </ligand>
</feature>
<dbReference type="Gene3D" id="3.90.190.20">
    <property type="entry name" value="Mur ligase, C-terminal domain"/>
    <property type="match status" value="1"/>
</dbReference>
<comment type="cofactor">
    <cofactor evidence="9">
        <name>Mg(2+)</name>
        <dbReference type="ChEBI" id="CHEBI:18420"/>
    </cofactor>
</comment>
<dbReference type="STRING" id="1859457.BET10_04840"/>
<evidence type="ECO:0000256" key="2">
    <source>
        <dbReference type="ARBA" id="ARBA00022618"/>
    </source>
</evidence>
<dbReference type="InterPro" id="IPR005757">
    <property type="entry name" value="Mpl"/>
</dbReference>
<keyword evidence="4 9" id="KW-0067">ATP-binding</keyword>
<dbReference type="Pfam" id="PF08245">
    <property type="entry name" value="Mur_ligase_M"/>
    <property type="match status" value="1"/>
</dbReference>
<feature type="transmembrane region" description="Helical" evidence="10">
    <location>
        <begin position="12"/>
        <end position="33"/>
    </location>
</feature>
<dbReference type="Proteomes" id="UP000179786">
    <property type="component" value="Unassembled WGS sequence"/>
</dbReference>
<dbReference type="GO" id="GO:0009252">
    <property type="term" value="P:peptidoglycan biosynthetic process"/>
    <property type="evidence" value="ECO:0007669"/>
    <property type="project" value="UniProtKB-UniRule"/>
</dbReference>
<dbReference type="GO" id="GO:0009254">
    <property type="term" value="P:peptidoglycan turnover"/>
    <property type="evidence" value="ECO:0007669"/>
    <property type="project" value="UniProtKB-UniRule"/>
</dbReference>
<evidence type="ECO:0000313" key="14">
    <source>
        <dbReference type="EMBL" id="OHU92781.1"/>
    </source>
</evidence>
<dbReference type="PANTHER" id="PTHR43445">
    <property type="entry name" value="UDP-N-ACETYLMURAMATE--L-ALANINE LIGASE-RELATED"/>
    <property type="match status" value="1"/>
</dbReference>
<feature type="domain" description="Mur ligase C-terminal" evidence="12">
    <location>
        <begin position="319"/>
        <end position="439"/>
    </location>
</feature>
<evidence type="ECO:0000256" key="1">
    <source>
        <dbReference type="ARBA" id="ARBA00022598"/>
    </source>
</evidence>
<comment type="caution">
    <text evidence="14">The sequence shown here is derived from an EMBL/GenBank/DDBJ whole genome shotgun (WGS) entry which is preliminary data.</text>
</comment>
<keyword evidence="15" id="KW-1185">Reference proteome</keyword>
<keyword evidence="10" id="KW-1133">Transmembrane helix</keyword>
<dbReference type="Gene3D" id="3.40.50.720">
    <property type="entry name" value="NAD(P)-binding Rossmann-like Domain"/>
    <property type="match status" value="1"/>
</dbReference>
<evidence type="ECO:0000259" key="11">
    <source>
        <dbReference type="Pfam" id="PF01225"/>
    </source>
</evidence>
<comment type="function">
    <text evidence="9">Reutilizes the intact tripeptide L-alanyl-gamma-D-glutamyl-meso-diaminopimelate by linking it to UDP-N-acetylmuramate.</text>
</comment>
<sequence length="457" mass="50301">MASQQTKQQHIHILGICGTFMGGIAAIAQALGFRVTGSDQNVYPPMSTQLESLGIELTTGYGPEQLNPAPDMVVIGNAMSRGNPCVEYVLEQRIPYTSGPEWLKHNLLQNAWVLAVAGTHGKTTTASMLAWLLEYAGLRPGFLIGGIVQNFGVSARISDTPFFVIEADEYDTAFFDKRSKFVHYLPRTLIMNNLEFDHADIFPDLNAIQTQFHHLLRTLPSQGKAIYPADDTPLNEVVARGFWSQQETLNGDWTYKLLQHDGSQFEVYLEGELAGVVNWSAIGEHNVKNAMMAIAAARHVGIPVSVSIDALSEFKSPKRRMELLGEVGGVRVYDDFAHHPTAIKTTLAGLKASVGDEPVIAILEPRSNTMKMGVHQSTLLDSLTQADEAYLFEPQGLGWSLREQAQKAARQCSDNIDDIIAQVCERAQSGQHILIMSNGGFDGLHQKLLKALEQKFN</sequence>
<reference evidence="14 15" key="1">
    <citation type="submission" date="2016-09" db="EMBL/GenBank/DDBJ databases">
        <title>Pseudoalteromonas amylolytica sp. nov., isolated from the surface seawater.</title>
        <authorList>
            <person name="Wu Y.-H."/>
            <person name="Cheng H."/>
            <person name="Jin X.-B."/>
            <person name="Wang C.-S."/>
            <person name="Xu X.-W."/>
        </authorList>
    </citation>
    <scope>NUCLEOTIDE SEQUENCE [LARGE SCALE GENOMIC DNA]</scope>
    <source>
        <strain evidence="14 15">JW1</strain>
    </source>
</reference>
<dbReference type="Pfam" id="PF02875">
    <property type="entry name" value="Mur_ligase_C"/>
    <property type="match status" value="1"/>
</dbReference>
<dbReference type="InterPro" id="IPR036565">
    <property type="entry name" value="Mur-like_cat_sf"/>
</dbReference>
<organism evidence="14 15">
    <name type="scientific">Pseudoalteromonas amylolytica</name>
    <dbReference type="NCBI Taxonomy" id="1859457"/>
    <lineage>
        <taxon>Bacteria</taxon>
        <taxon>Pseudomonadati</taxon>
        <taxon>Pseudomonadota</taxon>
        <taxon>Gammaproteobacteria</taxon>
        <taxon>Alteromonadales</taxon>
        <taxon>Pseudoalteromonadaceae</taxon>
        <taxon>Pseudoalteromonas</taxon>
    </lineage>
</organism>
<dbReference type="RefSeq" id="WP_070983341.1">
    <property type="nucleotide sequence ID" value="NZ_MKJU01000006.1"/>
</dbReference>
<evidence type="ECO:0000259" key="12">
    <source>
        <dbReference type="Pfam" id="PF02875"/>
    </source>
</evidence>
<keyword evidence="10" id="KW-0472">Membrane</keyword>
<dbReference type="GO" id="GO:0051301">
    <property type="term" value="P:cell division"/>
    <property type="evidence" value="ECO:0007669"/>
    <property type="project" value="UniProtKB-KW"/>
</dbReference>
<name>A0A1S1MZH1_9GAMM</name>
<keyword evidence="3 9" id="KW-0547">Nucleotide-binding</keyword>
<keyword evidence="5 9" id="KW-0133">Cell shape</keyword>
<dbReference type="EC" id="6.3.2.45" evidence="9"/>
<dbReference type="GO" id="GO:0008360">
    <property type="term" value="P:regulation of cell shape"/>
    <property type="evidence" value="ECO:0007669"/>
    <property type="project" value="UniProtKB-KW"/>
</dbReference>
<dbReference type="GO" id="GO:0106418">
    <property type="term" value="F:UDP-N-acetylmuramate-L-alanyl-gamma-D-glutamyl-meso-2,6-diaminoheptanedioate ligase activity"/>
    <property type="evidence" value="ECO:0007669"/>
    <property type="project" value="UniProtKB-EC"/>
</dbReference>
<evidence type="ECO:0000256" key="6">
    <source>
        <dbReference type="ARBA" id="ARBA00022984"/>
    </source>
</evidence>
<comment type="similarity">
    <text evidence="9">Belongs to the MurCDEF family. Mpl subfamily.</text>
</comment>
<dbReference type="SUPFAM" id="SSF53623">
    <property type="entry name" value="MurD-like peptide ligases, catalytic domain"/>
    <property type="match status" value="1"/>
</dbReference>
<evidence type="ECO:0000259" key="13">
    <source>
        <dbReference type="Pfam" id="PF08245"/>
    </source>
</evidence>
<keyword evidence="9" id="KW-0460">Magnesium</keyword>
<keyword evidence="6 9" id="KW-0573">Peptidoglycan synthesis</keyword>
<feature type="domain" description="Mur ligase central" evidence="13">
    <location>
        <begin position="116"/>
        <end position="297"/>
    </location>
</feature>
<evidence type="ECO:0000256" key="9">
    <source>
        <dbReference type="HAMAP-Rule" id="MF_02020"/>
    </source>
</evidence>
<keyword evidence="8 9" id="KW-0961">Cell wall biogenesis/degradation</keyword>
<dbReference type="PANTHER" id="PTHR43445:SF5">
    <property type="entry name" value="UDP-N-ACETYLMURAMATE--L-ALANYL-GAMMA-D-GLUTAMYL-MESO-2,6-DIAMINOHEPTANDIOATE LIGASE"/>
    <property type="match status" value="1"/>
</dbReference>
<evidence type="ECO:0000256" key="7">
    <source>
        <dbReference type="ARBA" id="ARBA00023306"/>
    </source>
</evidence>
<keyword evidence="7 9" id="KW-0131">Cell cycle</keyword>
<evidence type="ECO:0000256" key="8">
    <source>
        <dbReference type="ARBA" id="ARBA00023316"/>
    </source>
</evidence>
<comment type="pathway">
    <text evidence="9">Cell wall biogenesis; peptidoglycan recycling.</text>
</comment>
<dbReference type="NCBIfam" id="TIGR01081">
    <property type="entry name" value="mpl"/>
    <property type="match status" value="1"/>
</dbReference>
<dbReference type="InterPro" id="IPR004101">
    <property type="entry name" value="Mur_ligase_C"/>
</dbReference>
<dbReference type="OrthoDB" id="9804126at2"/>
<keyword evidence="10" id="KW-0812">Transmembrane</keyword>
<evidence type="ECO:0000313" key="15">
    <source>
        <dbReference type="Proteomes" id="UP000179786"/>
    </source>
</evidence>
<dbReference type="SUPFAM" id="SSF51984">
    <property type="entry name" value="MurCD N-terminal domain"/>
    <property type="match status" value="1"/>
</dbReference>
<evidence type="ECO:0000256" key="5">
    <source>
        <dbReference type="ARBA" id="ARBA00022960"/>
    </source>
</evidence>
<dbReference type="SUPFAM" id="SSF53244">
    <property type="entry name" value="MurD-like peptide ligases, peptide-binding domain"/>
    <property type="match status" value="1"/>
</dbReference>
<feature type="domain" description="Mur ligase N-terminal catalytic" evidence="11">
    <location>
        <begin position="10"/>
        <end position="105"/>
    </location>
</feature>
<proteinExistence type="inferred from homology"/>
<evidence type="ECO:0000256" key="3">
    <source>
        <dbReference type="ARBA" id="ARBA00022741"/>
    </source>
</evidence>
<dbReference type="GO" id="GO:0005524">
    <property type="term" value="F:ATP binding"/>
    <property type="evidence" value="ECO:0007669"/>
    <property type="project" value="UniProtKB-UniRule"/>
</dbReference>
<evidence type="ECO:0000256" key="4">
    <source>
        <dbReference type="ARBA" id="ARBA00022840"/>
    </source>
</evidence>
<dbReference type="InterPro" id="IPR050061">
    <property type="entry name" value="MurCDEF_pg_biosynth"/>
</dbReference>
<dbReference type="EMBL" id="MKJU01000006">
    <property type="protein sequence ID" value="OHU92781.1"/>
    <property type="molecule type" value="Genomic_DNA"/>
</dbReference>